<organism evidence="1">
    <name type="scientific">Amphimedon queenslandica</name>
    <name type="common">Sponge</name>
    <dbReference type="NCBI Taxonomy" id="400682"/>
    <lineage>
        <taxon>Eukaryota</taxon>
        <taxon>Metazoa</taxon>
        <taxon>Porifera</taxon>
        <taxon>Demospongiae</taxon>
        <taxon>Heteroscleromorpha</taxon>
        <taxon>Haplosclerida</taxon>
        <taxon>Niphatidae</taxon>
        <taxon>Amphimedon</taxon>
    </lineage>
</organism>
<evidence type="ECO:0000313" key="1">
    <source>
        <dbReference type="EnsemblMetazoa" id="Aqu2.1.30103_001"/>
    </source>
</evidence>
<dbReference type="Gene3D" id="3.30.40.10">
    <property type="entry name" value="Zinc/RING finger domain, C3HC4 (zinc finger)"/>
    <property type="match status" value="1"/>
</dbReference>
<dbReference type="eggNOG" id="KOG0297">
    <property type="taxonomic scope" value="Eukaryota"/>
</dbReference>
<accession>A0A1X7UQQ8</accession>
<dbReference type="EnsemblMetazoa" id="Aqu2.1.30103_001">
    <property type="protein sequence ID" value="Aqu2.1.30103_001"/>
    <property type="gene ID" value="Aqu2.1.30103"/>
</dbReference>
<reference evidence="1" key="1">
    <citation type="submission" date="2017-05" db="UniProtKB">
        <authorList>
            <consortium name="EnsemblMetazoa"/>
        </authorList>
    </citation>
    <scope>IDENTIFICATION</scope>
</reference>
<protein>
    <recommendedName>
        <fullName evidence="2">TRAF-type domain-containing protein</fullName>
    </recommendedName>
</protein>
<name>A0A1X7UQQ8_AMPQE</name>
<sequence>FFRDRRVQKEINQISVICVHSKLRCHWNGNIGELLEHLKSCPYEKKVMCPHCKDVFLLSEYQSHVSQCPPIQCEPSNNRPIQRSNSFNHSLPEEHMYYTAIAFESEMRQSQLCSGPGQGGSVEDVTDLSPTLSPISSLTANISSLIQISVAVSDGHNST</sequence>
<dbReference type="InParanoid" id="A0A1X7UQQ8"/>
<evidence type="ECO:0008006" key="2">
    <source>
        <dbReference type="Google" id="ProtNLM"/>
    </source>
</evidence>
<dbReference type="AlphaFoldDB" id="A0A1X7UQQ8"/>
<proteinExistence type="predicted"/>
<dbReference type="InterPro" id="IPR013083">
    <property type="entry name" value="Znf_RING/FYVE/PHD"/>
</dbReference>
<dbReference type="OrthoDB" id="5975616at2759"/>